<sequence length="160" mass="18385">MRERNKAVPAVYLFLELGGRWLFALRKNTGYQDGNWNVPSGHVEKGELPTRAMIREAKEELAVCLLGENLELVHVSFRPGHDETGSRADYFFKTRVWVGDIRNAEPDKCAKLEWFSPDSLPPNITPHVRHAFERMRKQKGISYSELGPDFLKSNGVWMLD</sequence>
<dbReference type="PANTHER" id="PTHR43046:SF14">
    <property type="entry name" value="MUTT_NUDIX FAMILY PROTEIN"/>
    <property type="match status" value="1"/>
</dbReference>
<dbReference type="InterPro" id="IPR015797">
    <property type="entry name" value="NUDIX_hydrolase-like_dom_sf"/>
</dbReference>
<proteinExistence type="predicted"/>
<evidence type="ECO:0000259" key="3">
    <source>
        <dbReference type="PROSITE" id="PS51462"/>
    </source>
</evidence>
<dbReference type="AlphaFoldDB" id="A0A1G1YU54"/>
<dbReference type="PANTHER" id="PTHR43046">
    <property type="entry name" value="GDP-MANNOSE MANNOSYL HYDROLASE"/>
    <property type="match status" value="1"/>
</dbReference>
<evidence type="ECO:0000313" key="5">
    <source>
        <dbReference type="Proteomes" id="UP000178122"/>
    </source>
</evidence>
<protein>
    <recommendedName>
        <fullName evidence="3">Nudix hydrolase domain-containing protein</fullName>
    </recommendedName>
</protein>
<dbReference type="Proteomes" id="UP000178122">
    <property type="component" value="Unassembled WGS sequence"/>
</dbReference>
<dbReference type="GO" id="GO:0016787">
    <property type="term" value="F:hydrolase activity"/>
    <property type="evidence" value="ECO:0007669"/>
    <property type="project" value="UniProtKB-KW"/>
</dbReference>
<organism evidence="4 5">
    <name type="scientific">Candidatus Buchananbacteria bacterium RIFCSPLOWO2_01_FULL_40_23b</name>
    <dbReference type="NCBI Taxonomy" id="1797544"/>
    <lineage>
        <taxon>Bacteria</taxon>
        <taxon>Candidatus Buchananiibacteriota</taxon>
    </lineage>
</organism>
<dbReference type="InterPro" id="IPR000086">
    <property type="entry name" value="NUDIX_hydrolase_dom"/>
</dbReference>
<feature type="domain" description="Nudix hydrolase" evidence="3">
    <location>
        <begin position="4"/>
        <end position="137"/>
    </location>
</feature>
<accession>A0A1G1YU54</accession>
<dbReference type="Gene3D" id="3.90.79.10">
    <property type="entry name" value="Nucleoside Triphosphate Pyrophosphohydrolase"/>
    <property type="match status" value="1"/>
</dbReference>
<dbReference type="SUPFAM" id="SSF55811">
    <property type="entry name" value="Nudix"/>
    <property type="match status" value="1"/>
</dbReference>
<comment type="cofactor">
    <cofactor evidence="1">
        <name>Mg(2+)</name>
        <dbReference type="ChEBI" id="CHEBI:18420"/>
    </cofactor>
</comment>
<evidence type="ECO:0000256" key="1">
    <source>
        <dbReference type="ARBA" id="ARBA00001946"/>
    </source>
</evidence>
<dbReference type="PROSITE" id="PS51462">
    <property type="entry name" value="NUDIX"/>
    <property type="match status" value="1"/>
</dbReference>
<dbReference type="Pfam" id="PF00293">
    <property type="entry name" value="NUDIX"/>
    <property type="match status" value="1"/>
</dbReference>
<keyword evidence="2" id="KW-0378">Hydrolase</keyword>
<dbReference type="EMBL" id="MHIN01000023">
    <property type="protein sequence ID" value="OGY55110.1"/>
    <property type="molecule type" value="Genomic_DNA"/>
</dbReference>
<name>A0A1G1YU54_9BACT</name>
<evidence type="ECO:0000313" key="4">
    <source>
        <dbReference type="EMBL" id="OGY55110.1"/>
    </source>
</evidence>
<comment type="caution">
    <text evidence="4">The sequence shown here is derived from an EMBL/GenBank/DDBJ whole genome shotgun (WGS) entry which is preliminary data.</text>
</comment>
<gene>
    <name evidence="4" type="ORF">A2912_00500</name>
</gene>
<reference evidence="4 5" key="1">
    <citation type="journal article" date="2016" name="Nat. Commun.">
        <title>Thousands of microbial genomes shed light on interconnected biogeochemical processes in an aquifer system.</title>
        <authorList>
            <person name="Anantharaman K."/>
            <person name="Brown C.T."/>
            <person name="Hug L.A."/>
            <person name="Sharon I."/>
            <person name="Castelle C.J."/>
            <person name="Probst A.J."/>
            <person name="Thomas B.C."/>
            <person name="Singh A."/>
            <person name="Wilkins M.J."/>
            <person name="Karaoz U."/>
            <person name="Brodie E.L."/>
            <person name="Williams K.H."/>
            <person name="Hubbard S.S."/>
            <person name="Banfield J.F."/>
        </authorList>
    </citation>
    <scope>NUCLEOTIDE SEQUENCE [LARGE SCALE GENOMIC DNA]</scope>
</reference>
<evidence type="ECO:0000256" key="2">
    <source>
        <dbReference type="ARBA" id="ARBA00022801"/>
    </source>
</evidence>